<sequence>MTVSRTGEATSGRPFDAVLCDVDNVIRFFDPSEVYALERAAGLAEGTTMKVAFAPETDLPLLLGRVTVEEWVAAIARGLTGLVPGPTARELGAALARTPFRADEQVVSLLRRARAHVPLVLVSNATVALEADLASLGLTDLADDVVNSARVGLAKPDPRILELAAARAGVPADRCLFVDDTLENVEAAAALGMRPVHFTEPADLDRALKPLLDHQV</sequence>
<dbReference type="GO" id="GO:0016787">
    <property type="term" value="F:hydrolase activity"/>
    <property type="evidence" value="ECO:0007669"/>
    <property type="project" value="UniProtKB-KW"/>
</dbReference>
<dbReference type="RefSeq" id="WP_152784855.1">
    <property type="nucleotide sequence ID" value="NZ_BAABEQ010000082.1"/>
</dbReference>
<dbReference type="PANTHER" id="PTHR43611">
    <property type="entry name" value="ALPHA-D-GLUCOSE 1-PHOSPHATE PHOSPHATASE"/>
    <property type="match status" value="1"/>
</dbReference>
<dbReference type="Pfam" id="PF00702">
    <property type="entry name" value="Hydrolase"/>
    <property type="match status" value="1"/>
</dbReference>
<dbReference type="PANTHER" id="PTHR43611:SF3">
    <property type="entry name" value="FLAVIN MONONUCLEOTIDE HYDROLASE 1, CHLOROPLATIC"/>
    <property type="match status" value="1"/>
</dbReference>
<dbReference type="InterPro" id="IPR023214">
    <property type="entry name" value="HAD_sf"/>
</dbReference>
<dbReference type="SUPFAM" id="SSF56784">
    <property type="entry name" value="HAD-like"/>
    <property type="match status" value="1"/>
</dbReference>
<keyword evidence="1" id="KW-0378">Hydrolase</keyword>
<proteinExistence type="predicted"/>
<dbReference type="OrthoDB" id="9797415at2"/>
<evidence type="ECO:0000313" key="2">
    <source>
        <dbReference type="Proteomes" id="UP000326979"/>
    </source>
</evidence>
<accession>A0A5N8W3F4</accession>
<dbReference type="EMBL" id="VJZE01000096">
    <property type="protein sequence ID" value="MPY41426.1"/>
    <property type="molecule type" value="Genomic_DNA"/>
</dbReference>
<keyword evidence="2" id="KW-1185">Reference proteome</keyword>
<organism evidence="1 2">
    <name type="scientific">Streptomyces phyllanthi</name>
    <dbReference type="NCBI Taxonomy" id="1803180"/>
    <lineage>
        <taxon>Bacteria</taxon>
        <taxon>Bacillati</taxon>
        <taxon>Actinomycetota</taxon>
        <taxon>Actinomycetes</taxon>
        <taxon>Kitasatosporales</taxon>
        <taxon>Streptomycetaceae</taxon>
        <taxon>Streptomyces</taxon>
    </lineage>
</organism>
<gene>
    <name evidence="1" type="ORF">FNH04_16360</name>
</gene>
<reference evidence="1 2" key="1">
    <citation type="submission" date="2019-07" db="EMBL/GenBank/DDBJ databases">
        <title>New species of Amycolatopsis and Streptomyces.</title>
        <authorList>
            <person name="Duangmal K."/>
            <person name="Teo W.F.A."/>
            <person name="Lipun K."/>
        </authorList>
    </citation>
    <scope>NUCLEOTIDE SEQUENCE [LARGE SCALE GENOMIC DNA]</scope>
    <source>
        <strain evidence="1 2">TISTR 2346</strain>
    </source>
</reference>
<protein>
    <submittedName>
        <fullName evidence="1">HAD-IA family hydrolase</fullName>
    </submittedName>
</protein>
<dbReference type="NCBIfam" id="TIGR01549">
    <property type="entry name" value="HAD-SF-IA-v1"/>
    <property type="match status" value="1"/>
</dbReference>
<name>A0A5N8W3F4_9ACTN</name>
<dbReference type="InterPro" id="IPR036412">
    <property type="entry name" value="HAD-like_sf"/>
</dbReference>
<dbReference type="AlphaFoldDB" id="A0A5N8W3F4"/>
<comment type="caution">
    <text evidence="1">The sequence shown here is derived from an EMBL/GenBank/DDBJ whole genome shotgun (WGS) entry which is preliminary data.</text>
</comment>
<dbReference type="Proteomes" id="UP000326979">
    <property type="component" value="Unassembled WGS sequence"/>
</dbReference>
<evidence type="ECO:0000313" key="1">
    <source>
        <dbReference type="EMBL" id="MPY41426.1"/>
    </source>
</evidence>
<dbReference type="InterPro" id="IPR006439">
    <property type="entry name" value="HAD-SF_hydro_IA"/>
</dbReference>
<dbReference type="Gene3D" id="3.40.50.1000">
    <property type="entry name" value="HAD superfamily/HAD-like"/>
    <property type="match status" value="1"/>
</dbReference>
<dbReference type="NCBIfam" id="TIGR01509">
    <property type="entry name" value="HAD-SF-IA-v3"/>
    <property type="match status" value="1"/>
</dbReference>